<dbReference type="InterPro" id="IPR038877">
    <property type="entry name" value="THSD1"/>
</dbReference>
<dbReference type="Pfam" id="PF00090">
    <property type="entry name" value="TSP_1"/>
    <property type="match status" value="1"/>
</dbReference>
<name>A0ABN8QJU4_9CNID</name>
<evidence type="ECO:0000313" key="1">
    <source>
        <dbReference type="EMBL" id="CAH3164140.1"/>
    </source>
</evidence>
<dbReference type="PANTHER" id="PTHR16311">
    <property type="entry name" value="THROMBOSPONDIN TYPE I DOMAIN-CONTAINING 1"/>
    <property type="match status" value="1"/>
</dbReference>
<dbReference type="PROSITE" id="PS50092">
    <property type="entry name" value="TSP1"/>
    <property type="match status" value="1"/>
</dbReference>
<reference evidence="1 2" key="1">
    <citation type="submission" date="2022-05" db="EMBL/GenBank/DDBJ databases">
        <authorList>
            <consortium name="Genoscope - CEA"/>
            <person name="William W."/>
        </authorList>
    </citation>
    <scope>NUCLEOTIDE SEQUENCE [LARGE SCALE GENOMIC DNA]</scope>
</reference>
<dbReference type="InterPro" id="IPR036383">
    <property type="entry name" value="TSP1_rpt_sf"/>
</dbReference>
<dbReference type="Proteomes" id="UP001159405">
    <property type="component" value="Unassembled WGS sequence"/>
</dbReference>
<gene>
    <name evidence="1" type="ORF">PLOB_00006139</name>
</gene>
<protein>
    <submittedName>
        <fullName evidence="1">Uncharacterized protein</fullName>
    </submittedName>
</protein>
<comment type="caution">
    <text evidence="1">The sequence shown here is derived from an EMBL/GenBank/DDBJ whole genome shotgun (WGS) entry which is preliminary data.</text>
</comment>
<dbReference type="InterPro" id="IPR000884">
    <property type="entry name" value="TSP1_rpt"/>
</dbReference>
<organism evidence="1 2">
    <name type="scientific">Porites lobata</name>
    <dbReference type="NCBI Taxonomy" id="104759"/>
    <lineage>
        <taxon>Eukaryota</taxon>
        <taxon>Metazoa</taxon>
        <taxon>Cnidaria</taxon>
        <taxon>Anthozoa</taxon>
        <taxon>Hexacorallia</taxon>
        <taxon>Scleractinia</taxon>
        <taxon>Fungiina</taxon>
        <taxon>Poritidae</taxon>
        <taxon>Porites</taxon>
    </lineage>
</organism>
<dbReference type="SUPFAM" id="SSF82895">
    <property type="entry name" value="TSP-1 type 1 repeat"/>
    <property type="match status" value="1"/>
</dbReference>
<dbReference type="PANTHER" id="PTHR16311:SF3">
    <property type="entry name" value="THROMBOSPONDIN TYPE-1 DOMAIN-CONTAINING PROTEIN 1"/>
    <property type="match status" value="1"/>
</dbReference>
<proteinExistence type="predicted"/>
<sequence>MVAASICLAMMTISTDDRVDSAWSLWSPWGPCSVTCGGGNQSRVRDCTNSPPSRGRNACLGRRVESQACNPQNCSSKY</sequence>
<keyword evidence="2" id="KW-1185">Reference proteome</keyword>
<accession>A0ABN8QJU4</accession>
<dbReference type="EMBL" id="CALNXK010000128">
    <property type="protein sequence ID" value="CAH3164140.1"/>
    <property type="molecule type" value="Genomic_DNA"/>
</dbReference>
<evidence type="ECO:0000313" key="2">
    <source>
        <dbReference type="Proteomes" id="UP001159405"/>
    </source>
</evidence>
<dbReference type="Gene3D" id="2.20.100.10">
    <property type="entry name" value="Thrombospondin type-1 (TSP1) repeat"/>
    <property type="match status" value="1"/>
</dbReference>
<dbReference type="SMART" id="SM00209">
    <property type="entry name" value="TSP1"/>
    <property type="match status" value="1"/>
</dbReference>
<dbReference type="PRINTS" id="PR01705">
    <property type="entry name" value="TSP1REPEAT"/>
</dbReference>